<accession>A0ABS9LE45</accession>
<gene>
    <name evidence="4" type="ORF">LVY72_24025</name>
</gene>
<evidence type="ECO:0000256" key="3">
    <source>
        <dbReference type="ARBA" id="ARBA00023186"/>
    </source>
</evidence>
<keyword evidence="5" id="KW-1185">Reference proteome</keyword>
<proteinExistence type="predicted"/>
<comment type="caution">
    <text evidence="4">The sequence shown here is derived from an EMBL/GenBank/DDBJ whole genome shotgun (WGS) entry which is preliminary data.</text>
</comment>
<dbReference type="InterPro" id="IPR043129">
    <property type="entry name" value="ATPase_NBD"/>
</dbReference>
<dbReference type="SUPFAM" id="SSF53067">
    <property type="entry name" value="Actin-like ATPase domain"/>
    <property type="match status" value="2"/>
</dbReference>
<dbReference type="Proteomes" id="UP001165368">
    <property type="component" value="Unassembled WGS sequence"/>
</dbReference>
<organism evidence="4 5">
    <name type="scientific">Arthrobacter hankyongi</name>
    <dbReference type="NCBI Taxonomy" id="2904801"/>
    <lineage>
        <taxon>Bacteria</taxon>
        <taxon>Bacillati</taxon>
        <taxon>Actinomycetota</taxon>
        <taxon>Actinomycetes</taxon>
        <taxon>Micrococcales</taxon>
        <taxon>Micrococcaceae</taxon>
        <taxon>Arthrobacter</taxon>
    </lineage>
</organism>
<dbReference type="Gene3D" id="3.90.640.10">
    <property type="entry name" value="Actin, Chain A, domain 4"/>
    <property type="match status" value="1"/>
</dbReference>
<name>A0ABS9LE45_9MICC</name>
<evidence type="ECO:0000313" key="4">
    <source>
        <dbReference type="EMBL" id="MCG2624961.1"/>
    </source>
</evidence>
<sequence>MVRGFMRRIGDEIPIAVGELSILPEHLFATAVRWVLARAQEQEGASPGAVTVAHPADWGQYRTALLRQALADLGLAHVALISAPVAAALHYELHEMLDTGGTFAVFDLGGSGFEATAMAKTSGRTFEVMGRPEQIEQLGGADFDRAIFEHVAAGASEVFAGLESAEMQALWCLRRECSQAKEALSAEVSVSIPVLLPGRTPRSN</sequence>
<keyword evidence="2" id="KW-0067">ATP-binding</keyword>
<reference evidence="4" key="1">
    <citation type="submission" date="2022-01" db="EMBL/GenBank/DDBJ databases">
        <authorList>
            <person name="Jo J.-H."/>
            <person name="Im W.-T."/>
        </authorList>
    </citation>
    <scope>NUCLEOTIDE SEQUENCE</scope>
    <source>
        <strain evidence="4">I2-34</strain>
    </source>
</reference>
<keyword evidence="3" id="KW-0143">Chaperone</keyword>
<evidence type="ECO:0000256" key="2">
    <source>
        <dbReference type="ARBA" id="ARBA00022840"/>
    </source>
</evidence>
<evidence type="ECO:0000256" key="1">
    <source>
        <dbReference type="ARBA" id="ARBA00022741"/>
    </source>
</evidence>
<protein>
    <submittedName>
        <fullName evidence="4">Hsp70 family protein</fullName>
    </submittedName>
</protein>
<dbReference type="Gene3D" id="3.30.420.40">
    <property type="match status" value="2"/>
</dbReference>
<dbReference type="EMBL" id="JAKLTQ010000043">
    <property type="protein sequence ID" value="MCG2624961.1"/>
    <property type="molecule type" value="Genomic_DNA"/>
</dbReference>
<evidence type="ECO:0000313" key="5">
    <source>
        <dbReference type="Proteomes" id="UP001165368"/>
    </source>
</evidence>
<dbReference type="Pfam" id="PF00012">
    <property type="entry name" value="HSP70"/>
    <property type="match status" value="1"/>
</dbReference>
<dbReference type="PANTHER" id="PTHR19375">
    <property type="entry name" value="HEAT SHOCK PROTEIN 70KDA"/>
    <property type="match status" value="1"/>
</dbReference>
<keyword evidence="1" id="KW-0547">Nucleotide-binding</keyword>
<dbReference type="RefSeq" id="WP_237827462.1">
    <property type="nucleotide sequence ID" value="NZ_JAKLTQ010000043.1"/>
</dbReference>
<dbReference type="InterPro" id="IPR013126">
    <property type="entry name" value="Hsp_70_fam"/>
</dbReference>